<dbReference type="AlphaFoldDB" id="A0A2U2N3T7"/>
<dbReference type="Gene3D" id="1.20.1050.10">
    <property type="match status" value="1"/>
</dbReference>
<keyword evidence="3" id="KW-0808">Transferase</keyword>
<dbReference type="PROSITE" id="PS50404">
    <property type="entry name" value="GST_NTER"/>
    <property type="match status" value="1"/>
</dbReference>
<accession>A0A2U2N3T7</accession>
<dbReference type="PANTHER" id="PTHR44051">
    <property type="entry name" value="GLUTATHIONE S-TRANSFERASE-RELATED"/>
    <property type="match status" value="1"/>
</dbReference>
<sequence length="222" mass="24929">MITLYHCVNARSFRVLWTLEELGLPCELQVLPFPPRVHRKDYKALNPIGTIPLFLDGPVRMTESVAICQYLVSRYGPSDLEVGSAEPDFGAYLNWLHFGEATLTFPQTLVLRYSRLEPEARRHPQVVEDYTRWFLARLRAVDAAVADRACLCAGRFTIADIAVGYALLLASDLGLGEHFSAGIQDYWQGLQARDPFQRALERQRQAAQEQGVSPEPIPLAAS</sequence>
<dbReference type="RefSeq" id="WP_109677524.1">
    <property type="nucleotide sequence ID" value="NZ_QFFI01000008.1"/>
</dbReference>
<dbReference type="Pfam" id="PF13417">
    <property type="entry name" value="GST_N_3"/>
    <property type="match status" value="1"/>
</dbReference>
<gene>
    <name evidence="3" type="ORF">DEM34_06705</name>
</gene>
<feature type="domain" description="GST N-terminal" evidence="2">
    <location>
        <begin position="1"/>
        <end position="79"/>
    </location>
</feature>
<dbReference type="PANTHER" id="PTHR44051:SF21">
    <property type="entry name" value="GLUTATHIONE S-TRANSFERASE FAMILY PROTEIN"/>
    <property type="match status" value="1"/>
</dbReference>
<dbReference type="InterPro" id="IPR004045">
    <property type="entry name" value="Glutathione_S-Trfase_N"/>
</dbReference>
<dbReference type="CDD" id="cd03046">
    <property type="entry name" value="GST_N_GTT1_like"/>
    <property type="match status" value="1"/>
</dbReference>
<dbReference type="SUPFAM" id="SSF47616">
    <property type="entry name" value="GST C-terminal domain-like"/>
    <property type="match status" value="1"/>
</dbReference>
<dbReference type="EMBL" id="QFFI01000008">
    <property type="protein sequence ID" value="PWG63885.1"/>
    <property type="molecule type" value="Genomic_DNA"/>
</dbReference>
<dbReference type="SUPFAM" id="SSF52833">
    <property type="entry name" value="Thioredoxin-like"/>
    <property type="match status" value="1"/>
</dbReference>
<dbReference type="SFLD" id="SFLDG00358">
    <property type="entry name" value="Main_(cytGST)"/>
    <property type="match status" value="1"/>
</dbReference>
<organism evidence="3 4">
    <name type="scientific">Sediminicurvatus halobius</name>
    <dbReference type="NCBI Taxonomy" id="2182432"/>
    <lineage>
        <taxon>Bacteria</taxon>
        <taxon>Pseudomonadati</taxon>
        <taxon>Pseudomonadota</taxon>
        <taxon>Gammaproteobacteria</taxon>
        <taxon>Chromatiales</taxon>
        <taxon>Ectothiorhodospiraceae</taxon>
        <taxon>Sediminicurvatus</taxon>
    </lineage>
</organism>
<name>A0A2U2N3T7_9GAMM</name>
<dbReference type="Proteomes" id="UP000245474">
    <property type="component" value="Unassembled WGS sequence"/>
</dbReference>
<comment type="caution">
    <text evidence="3">The sequence shown here is derived from an EMBL/GenBank/DDBJ whole genome shotgun (WGS) entry which is preliminary data.</text>
</comment>
<proteinExistence type="predicted"/>
<dbReference type="InterPro" id="IPR036249">
    <property type="entry name" value="Thioredoxin-like_sf"/>
</dbReference>
<dbReference type="SFLD" id="SFLDS00019">
    <property type="entry name" value="Glutathione_Transferase_(cytos"/>
    <property type="match status" value="1"/>
</dbReference>
<dbReference type="InterPro" id="IPR040079">
    <property type="entry name" value="Glutathione_S-Trfase"/>
</dbReference>
<evidence type="ECO:0000256" key="1">
    <source>
        <dbReference type="SAM" id="MobiDB-lite"/>
    </source>
</evidence>
<evidence type="ECO:0000313" key="3">
    <source>
        <dbReference type="EMBL" id="PWG63885.1"/>
    </source>
</evidence>
<protein>
    <submittedName>
        <fullName evidence="3">Glutathione S-transferase</fullName>
    </submittedName>
</protein>
<keyword evidence="4" id="KW-1185">Reference proteome</keyword>
<feature type="region of interest" description="Disordered" evidence="1">
    <location>
        <begin position="203"/>
        <end position="222"/>
    </location>
</feature>
<dbReference type="GO" id="GO:0016740">
    <property type="term" value="F:transferase activity"/>
    <property type="evidence" value="ECO:0007669"/>
    <property type="project" value="UniProtKB-KW"/>
</dbReference>
<dbReference type="OrthoDB" id="5740960at2"/>
<dbReference type="SFLD" id="SFLDG01150">
    <property type="entry name" value="Main.1:_Beta-like"/>
    <property type="match status" value="1"/>
</dbReference>
<evidence type="ECO:0000313" key="4">
    <source>
        <dbReference type="Proteomes" id="UP000245474"/>
    </source>
</evidence>
<evidence type="ECO:0000259" key="2">
    <source>
        <dbReference type="PROSITE" id="PS50404"/>
    </source>
</evidence>
<dbReference type="InterPro" id="IPR036282">
    <property type="entry name" value="Glutathione-S-Trfase_C_sf"/>
</dbReference>
<dbReference type="Gene3D" id="3.40.30.10">
    <property type="entry name" value="Glutaredoxin"/>
    <property type="match status" value="1"/>
</dbReference>
<reference evidence="3 4" key="1">
    <citation type="submission" date="2018-05" db="EMBL/GenBank/DDBJ databases">
        <title>Spiribacter halobius sp. nov., a moderately halophilic bacterium isolated from marine solar saltern.</title>
        <authorList>
            <person name="Zheng W.-S."/>
            <person name="Lu D.-C."/>
            <person name="Du Z.-J."/>
        </authorList>
    </citation>
    <scope>NUCLEOTIDE SEQUENCE [LARGE SCALE GENOMIC DNA]</scope>
    <source>
        <strain evidence="3 4">E85</strain>
    </source>
</reference>